<dbReference type="Gene3D" id="2.170.130.10">
    <property type="entry name" value="TonB-dependent receptor, plug domain"/>
    <property type="match status" value="2"/>
</dbReference>
<keyword evidence="4" id="KW-1185">Reference proteome</keyword>
<evidence type="ECO:0000313" key="4">
    <source>
        <dbReference type="Proteomes" id="UP001597319"/>
    </source>
</evidence>
<reference evidence="4" key="1">
    <citation type="journal article" date="2019" name="Int. J. Syst. Evol. Microbiol.">
        <title>The Global Catalogue of Microorganisms (GCM) 10K type strain sequencing project: providing services to taxonomists for standard genome sequencing and annotation.</title>
        <authorList>
            <consortium name="The Broad Institute Genomics Platform"/>
            <consortium name="The Broad Institute Genome Sequencing Center for Infectious Disease"/>
            <person name="Wu L."/>
            <person name="Ma J."/>
        </authorList>
    </citation>
    <scope>NUCLEOTIDE SEQUENCE [LARGE SCALE GENOMIC DNA]</scope>
    <source>
        <strain evidence="4">KCTC 52274</strain>
    </source>
</reference>
<evidence type="ECO:0000259" key="2">
    <source>
        <dbReference type="Pfam" id="PF05569"/>
    </source>
</evidence>
<accession>A0ABW5LJV8</accession>
<feature type="transmembrane region" description="Helical" evidence="1">
    <location>
        <begin position="38"/>
        <end position="57"/>
    </location>
</feature>
<dbReference type="PANTHER" id="PTHR34978:SF3">
    <property type="entry name" value="SLR0241 PROTEIN"/>
    <property type="match status" value="1"/>
</dbReference>
<evidence type="ECO:0000256" key="1">
    <source>
        <dbReference type="SAM" id="Phobius"/>
    </source>
</evidence>
<keyword evidence="1" id="KW-0812">Transmembrane</keyword>
<organism evidence="3 4">
    <name type="scientific">Aquimarina rubra</name>
    <dbReference type="NCBI Taxonomy" id="1920033"/>
    <lineage>
        <taxon>Bacteria</taxon>
        <taxon>Pseudomonadati</taxon>
        <taxon>Bacteroidota</taxon>
        <taxon>Flavobacteriia</taxon>
        <taxon>Flavobacteriales</taxon>
        <taxon>Flavobacteriaceae</taxon>
        <taxon>Aquimarina</taxon>
    </lineage>
</organism>
<gene>
    <name evidence="3" type="ORF">ACFSR1_20940</name>
</gene>
<dbReference type="InterPro" id="IPR052173">
    <property type="entry name" value="Beta-lactam_resp_regulator"/>
</dbReference>
<dbReference type="Pfam" id="PF05569">
    <property type="entry name" value="Peptidase_M56"/>
    <property type="match status" value="1"/>
</dbReference>
<dbReference type="PANTHER" id="PTHR34978">
    <property type="entry name" value="POSSIBLE SENSOR-TRANSDUCER PROTEIN BLAR"/>
    <property type="match status" value="1"/>
</dbReference>
<keyword evidence="1" id="KW-1133">Transmembrane helix</keyword>
<dbReference type="CDD" id="cd07341">
    <property type="entry name" value="M56_BlaR1_MecR1_like"/>
    <property type="match status" value="1"/>
</dbReference>
<dbReference type="EMBL" id="JBHULE010000035">
    <property type="protein sequence ID" value="MFD2565158.1"/>
    <property type="molecule type" value="Genomic_DNA"/>
</dbReference>
<feature type="transmembrane region" description="Helical" evidence="1">
    <location>
        <begin position="6"/>
        <end position="26"/>
    </location>
</feature>
<dbReference type="Proteomes" id="UP001597319">
    <property type="component" value="Unassembled WGS sequence"/>
</dbReference>
<dbReference type="RefSeq" id="WP_378294986.1">
    <property type="nucleotide sequence ID" value="NZ_JBHULE010000035.1"/>
</dbReference>
<dbReference type="InterPro" id="IPR008756">
    <property type="entry name" value="Peptidase_M56"/>
</dbReference>
<feature type="domain" description="Peptidase M56" evidence="2">
    <location>
        <begin position="87"/>
        <end position="253"/>
    </location>
</feature>
<dbReference type="InterPro" id="IPR037066">
    <property type="entry name" value="Plug_dom_sf"/>
</dbReference>
<sequence>METFLLYLLKSSITLSLFYLVYILFLRKETFFTLNRHFLLAGIISSLLLPFLEFTTVEYIEKPVFHSIEFTAITSSHPENESLSINWWLMAFILYILAAILLFGRFIFQLISLKRIFAKSQNKQKEGFSILKTQEDIAPFSFFRYIIFNPLLHNNEELRMILKHEKIHAKQYHTIDILITNLFVIFQWINPVSWLYKKSLQQNLEFIADQEAIRDLPSKKEYQLTLVKVSSNNFSSITNNFYQSLIKKRIVMLNKKKSNHYHLWKVTIIVPLLSLFLWGFNTKTEIQYLQNETPELSVSSNKKEQKEVVQDSQEITFPTKEGNPVIQSTPLFPKKNESLKKSNPKIITTQKTVLKNQIENAPSKKETPLTKPKIVQTKKNTVKFIINKNSTKEDLERIKRVFKNEYDVEVTFSDINRNDNDEITSIGVVLSSKKSNANFSIANETPINPFVISYDSKKEKINIGQSNSGQNNVWISKSTSGENDGAQILELKSDDNGKSIFIVESDKKHKRKLFKTKGGKNKFVIRSSDDEHDNQIFINSNDHETIFDFDGNSGKDPLFFIDGKKASKKEVKKLKSSDIESIDVSKGKAGIKKYGKKAKDGVINITTKKNIKKGTGFSFKNDPKSYSIVNSNNDKKVKIKVSDGMNFTSGTSKSKPLVYIDGKKADYNELQKIESDQIASVNIYKDLKALTRFGSEAKNGVIEVILKN</sequence>
<protein>
    <submittedName>
        <fullName evidence="3">M56 family metallopeptidase</fullName>
    </submittedName>
</protein>
<feature type="transmembrane region" description="Helical" evidence="1">
    <location>
        <begin position="85"/>
        <end position="108"/>
    </location>
</feature>
<keyword evidence="1" id="KW-0472">Membrane</keyword>
<evidence type="ECO:0000313" key="3">
    <source>
        <dbReference type="EMBL" id="MFD2565158.1"/>
    </source>
</evidence>
<comment type="caution">
    <text evidence="3">The sequence shown here is derived from an EMBL/GenBank/DDBJ whole genome shotgun (WGS) entry which is preliminary data.</text>
</comment>
<feature type="transmembrane region" description="Helical" evidence="1">
    <location>
        <begin position="262"/>
        <end position="280"/>
    </location>
</feature>
<proteinExistence type="predicted"/>
<dbReference type="SUPFAM" id="SSF56935">
    <property type="entry name" value="Porins"/>
    <property type="match status" value="1"/>
</dbReference>
<name>A0ABW5LJV8_9FLAO</name>